<dbReference type="Proteomes" id="UP000253664">
    <property type="component" value="Unassembled WGS sequence"/>
</dbReference>
<gene>
    <name evidence="1" type="ORF">L249_7099</name>
</gene>
<evidence type="ECO:0000313" key="2">
    <source>
        <dbReference type="Proteomes" id="UP000253664"/>
    </source>
</evidence>
<protein>
    <submittedName>
        <fullName evidence="1">Uncharacterized protein</fullName>
    </submittedName>
</protein>
<comment type="caution">
    <text evidence="1">The sequence shown here is derived from an EMBL/GenBank/DDBJ whole genome shotgun (WGS) entry which is preliminary data.</text>
</comment>
<proteinExistence type="predicted"/>
<dbReference type="AlphaFoldDB" id="A0A367LL92"/>
<dbReference type="EMBL" id="LKCN02000003">
    <property type="protein sequence ID" value="RCI15204.1"/>
    <property type="molecule type" value="Genomic_DNA"/>
</dbReference>
<name>A0A367LL92_9HYPO</name>
<evidence type="ECO:0000313" key="1">
    <source>
        <dbReference type="EMBL" id="RCI15204.1"/>
    </source>
</evidence>
<sequence>MLSTYYLITGISTCSRLGIILPGSLKLEVKSTFRTVLEDFRNEVKELLNLLAARIRVLGRKKEDINKARLKVTAYRVRLAKRTDNNNRYTIRD</sequence>
<organism evidence="1 2">
    <name type="scientific">Ophiocordyceps polyrhachis-furcata BCC 54312</name>
    <dbReference type="NCBI Taxonomy" id="1330021"/>
    <lineage>
        <taxon>Eukaryota</taxon>
        <taxon>Fungi</taxon>
        <taxon>Dikarya</taxon>
        <taxon>Ascomycota</taxon>
        <taxon>Pezizomycotina</taxon>
        <taxon>Sordariomycetes</taxon>
        <taxon>Hypocreomycetidae</taxon>
        <taxon>Hypocreales</taxon>
        <taxon>Ophiocordycipitaceae</taxon>
        <taxon>Ophiocordyceps</taxon>
    </lineage>
</organism>
<keyword evidence="2" id="KW-1185">Reference proteome</keyword>
<reference evidence="1 2" key="1">
    <citation type="journal article" date="2015" name="BMC Genomics">
        <title>Insights from the genome of Ophiocordyceps polyrhachis-furcata to pathogenicity and host specificity in insect fungi.</title>
        <authorList>
            <person name="Wichadakul D."/>
            <person name="Kobmoo N."/>
            <person name="Ingsriswang S."/>
            <person name="Tangphatsornruang S."/>
            <person name="Chantasingh D."/>
            <person name="Luangsa-ard J.J."/>
            <person name="Eurwilaichitr L."/>
        </authorList>
    </citation>
    <scope>NUCLEOTIDE SEQUENCE [LARGE SCALE GENOMIC DNA]</scope>
    <source>
        <strain evidence="1 2">BCC 54312</strain>
    </source>
</reference>
<accession>A0A367LL92</accession>